<evidence type="ECO:0000256" key="2">
    <source>
        <dbReference type="ARBA" id="ARBA00022723"/>
    </source>
</evidence>
<keyword evidence="6" id="KW-0813">Transport</keyword>
<dbReference type="InterPro" id="IPR017896">
    <property type="entry name" value="4Fe4S_Fe-S-bd"/>
</dbReference>
<dbReference type="EMBL" id="QGLF01000005">
    <property type="protein sequence ID" value="PWR18755.1"/>
    <property type="molecule type" value="Genomic_DNA"/>
</dbReference>
<dbReference type="EC" id="1.1.99.14" evidence="6"/>
<organism evidence="8 9">
    <name type="scientific">Zavarzinia compransoris</name>
    <dbReference type="NCBI Taxonomy" id="1264899"/>
    <lineage>
        <taxon>Bacteria</taxon>
        <taxon>Pseudomonadati</taxon>
        <taxon>Pseudomonadota</taxon>
        <taxon>Alphaproteobacteria</taxon>
        <taxon>Rhodospirillales</taxon>
        <taxon>Zavarziniaceae</taxon>
        <taxon>Zavarzinia</taxon>
    </lineage>
</organism>
<comment type="function">
    <text evidence="6">Component of a complex that catalyzes the oxidation of glycolate to glyoxylate.</text>
</comment>
<sequence>MRTSFTPERLADPAIAEIDSILRKCVHCGFCTATCPTYLETGDELDGPRGRIYLMKEMFEAGRPADAVVRDHLDRCLGCFSCMSTCPSGVDYAHLVEHGKAHVEATAPRPLLDRGLRAVLALMLPGRRRFRLSLLAGVLAAPVLRRLPGRLGALGALVPARLPGRIAIRPGTLHPAAAGRRGRVALVIGCIQPVLRPGVDAAAVRLLNRHGIEVVVPPAAGCCGALPLHMGKEARGRAAAAALVDALGPVLDGLDAVIVTASGCGTTVKDYGHLLHDDPLRADKARRIAALARDVTEVLDPLDLRPTGAAGGREIAYHDACSLRHGQRVTAPKRLLARAGFVVREPRDPHLCCGSAGTYNMLQPALSAPLGDNKAKALAATGAPLIAAGNIGCMTQIAQHGTLPVVHTVELLDWATGGPRPDGVEGMA</sequence>
<dbReference type="GO" id="GO:0046872">
    <property type="term" value="F:metal ion binding"/>
    <property type="evidence" value="ECO:0007669"/>
    <property type="project" value="UniProtKB-UniRule"/>
</dbReference>
<evidence type="ECO:0000256" key="6">
    <source>
        <dbReference type="PIRNR" id="PIRNR000139"/>
    </source>
</evidence>
<dbReference type="Pfam" id="PF02754">
    <property type="entry name" value="CCG"/>
    <property type="match status" value="2"/>
</dbReference>
<gene>
    <name evidence="8" type="ORF">DKG75_17365</name>
</gene>
<keyword evidence="6" id="KW-0249">Electron transport</keyword>
<dbReference type="Gene3D" id="1.10.1060.10">
    <property type="entry name" value="Alpha-helical ferredoxin"/>
    <property type="match status" value="1"/>
</dbReference>
<dbReference type="PANTHER" id="PTHR32479:SF17">
    <property type="entry name" value="GLYCOLATE OXIDASE IRON-SULFUR SUBUNIT"/>
    <property type="match status" value="1"/>
</dbReference>
<dbReference type="InterPro" id="IPR012257">
    <property type="entry name" value="Glc_ox_4Fe-4S"/>
</dbReference>
<comment type="catalytic activity">
    <reaction evidence="6">
        <text>(R)-lactate + A = pyruvate + AH2</text>
        <dbReference type="Rhea" id="RHEA:15089"/>
        <dbReference type="ChEBI" id="CHEBI:13193"/>
        <dbReference type="ChEBI" id="CHEBI:15361"/>
        <dbReference type="ChEBI" id="CHEBI:16004"/>
        <dbReference type="ChEBI" id="CHEBI:17499"/>
    </reaction>
</comment>
<feature type="domain" description="4Fe-4S ferredoxin-type" evidence="7">
    <location>
        <begin position="66"/>
        <end position="90"/>
    </location>
</feature>
<evidence type="ECO:0000256" key="1">
    <source>
        <dbReference type="ARBA" id="ARBA00022485"/>
    </source>
</evidence>
<keyword evidence="1 6" id="KW-0004">4Fe-4S</keyword>
<dbReference type="InterPro" id="IPR017900">
    <property type="entry name" value="4Fe4S_Fe_S_CS"/>
</dbReference>
<dbReference type="GO" id="GO:0019154">
    <property type="term" value="F:glycolate dehydrogenase activity"/>
    <property type="evidence" value="ECO:0007669"/>
    <property type="project" value="UniProtKB-EC"/>
</dbReference>
<dbReference type="PROSITE" id="PS00198">
    <property type="entry name" value="4FE4S_FER_1"/>
    <property type="match status" value="2"/>
</dbReference>
<evidence type="ECO:0000313" key="9">
    <source>
        <dbReference type="Proteomes" id="UP000246077"/>
    </source>
</evidence>
<evidence type="ECO:0000313" key="8">
    <source>
        <dbReference type="EMBL" id="PWR18755.1"/>
    </source>
</evidence>
<protein>
    <recommendedName>
        <fullName evidence="6">Glycolate oxidase iron-sulfur subunit</fullName>
        <ecNumber evidence="6">1.1.99.14</ecNumber>
    </recommendedName>
</protein>
<evidence type="ECO:0000256" key="3">
    <source>
        <dbReference type="ARBA" id="ARBA00022737"/>
    </source>
</evidence>
<name>A0A317E0S6_9PROT</name>
<keyword evidence="3" id="KW-0677">Repeat</keyword>
<keyword evidence="9" id="KW-1185">Reference proteome</keyword>
<dbReference type="GO" id="GO:0051539">
    <property type="term" value="F:4 iron, 4 sulfur cluster binding"/>
    <property type="evidence" value="ECO:0007669"/>
    <property type="project" value="UniProtKB-UniRule"/>
</dbReference>
<dbReference type="Pfam" id="PF13183">
    <property type="entry name" value="Fer4_8"/>
    <property type="match status" value="1"/>
</dbReference>
<dbReference type="OrthoDB" id="9765258at2"/>
<comment type="cofactor">
    <cofactor evidence="6">
        <name>[4Fe-4S] cluster</name>
        <dbReference type="ChEBI" id="CHEBI:49883"/>
    </cofactor>
    <text evidence="6">Binds 2 [4Fe-4S] clusters.</text>
</comment>
<comment type="catalytic activity">
    <reaction evidence="6">
        <text>glycolate + A = glyoxylate + AH2</text>
        <dbReference type="Rhea" id="RHEA:21264"/>
        <dbReference type="ChEBI" id="CHEBI:13193"/>
        <dbReference type="ChEBI" id="CHEBI:17499"/>
        <dbReference type="ChEBI" id="CHEBI:29805"/>
        <dbReference type="ChEBI" id="CHEBI:36655"/>
        <dbReference type="EC" id="1.1.99.14"/>
    </reaction>
</comment>
<evidence type="ECO:0000256" key="4">
    <source>
        <dbReference type="ARBA" id="ARBA00023004"/>
    </source>
</evidence>
<keyword evidence="5 6" id="KW-0411">Iron-sulfur</keyword>
<dbReference type="Proteomes" id="UP000246077">
    <property type="component" value="Unassembled WGS sequence"/>
</dbReference>
<accession>A0A317E0S6</accession>
<dbReference type="PANTHER" id="PTHR32479">
    <property type="entry name" value="GLYCOLATE OXIDASE IRON-SULFUR SUBUNIT"/>
    <property type="match status" value="1"/>
</dbReference>
<keyword evidence="2 6" id="KW-0479">Metal-binding</keyword>
<keyword evidence="4 6" id="KW-0408">Iron</keyword>
<dbReference type="InterPro" id="IPR009051">
    <property type="entry name" value="Helical_ferredxn"/>
</dbReference>
<dbReference type="NCBIfam" id="NF008434">
    <property type="entry name" value="PRK11274.1"/>
    <property type="match status" value="1"/>
</dbReference>
<proteinExistence type="predicted"/>
<dbReference type="AlphaFoldDB" id="A0A317E0S6"/>
<evidence type="ECO:0000259" key="7">
    <source>
        <dbReference type="PROSITE" id="PS51379"/>
    </source>
</evidence>
<reference evidence="9" key="1">
    <citation type="submission" date="2018-05" db="EMBL/GenBank/DDBJ databases">
        <title>Zavarzinia sp. HR-AS.</title>
        <authorList>
            <person name="Lee Y."/>
            <person name="Jeon C.O."/>
        </authorList>
    </citation>
    <scope>NUCLEOTIDE SEQUENCE [LARGE SCALE GENOMIC DNA]</scope>
    <source>
        <strain evidence="9">DSM 1231</strain>
    </source>
</reference>
<comment type="caution">
    <text evidence="8">The sequence shown here is derived from an EMBL/GenBank/DDBJ whole genome shotgun (WGS) entry which is preliminary data.</text>
</comment>
<dbReference type="RefSeq" id="WP_109922444.1">
    <property type="nucleotide sequence ID" value="NZ_QGLF01000005.1"/>
</dbReference>
<dbReference type="SUPFAM" id="SSF46548">
    <property type="entry name" value="alpha-helical ferredoxin"/>
    <property type="match status" value="1"/>
</dbReference>
<dbReference type="InterPro" id="IPR004017">
    <property type="entry name" value="Cys_rich_dom"/>
</dbReference>
<dbReference type="PROSITE" id="PS51379">
    <property type="entry name" value="4FE4S_FER_2"/>
    <property type="match status" value="2"/>
</dbReference>
<feature type="domain" description="4Fe-4S ferredoxin-type" evidence="7">
    <location>
        <begin position="14"/>
        <end position="44"/>
    </location>
</feature>
<evidence type="ECO:0000256" key="5">
    <source>
        <dbReference type="ARBA" id="ARBA00023014"/>
    </source>
</evidence>
<dbReference type="PIRSF" id="PIRSF000139">
    <property type="entry name" value="Glc_ox_4Fe-4S"/>
    <property type="match status" value="1"/>
</dbReference>